<dbReference type="EMBL" id="CP020931">
    <property type="protein sequence ID" value="ARM83926.1"/>
    <property type="molecule type" value="Genomic_DNA"/>
</dbReference>
<dbReference type="Proteomes" id="UP000193100">
    <property type="component" value="Chromosome"/>
</dbReference>
<evidence type="ECO:0008006" key="3">
    <source>
        <dbReference type="Google" id="ProtNLM"/>
    </source>
</evidence>
<evidence type="ECO:0000313" key="2">
    <source>
        <dbReference type="Proteomes" id="UP000193100"/>
    </source>
</evidence>
<name>A0A1W6K914_9GAMM</name>
<dbReference type="AlphaFoldDB" id="A0A1W6K914"/>
<sequence>MSRMALSDWKDENYPGDRPTLRTCQNWANQGLIPGAVKVGGLWFIDLEIEKQANGNKRIARILAA</sequence>
<gene>
    <name evidence="1" type="ORF">MARSALSMR5_01848</name>
</gene>
<accession>A0A1W6K914</accession>
<protein>
    <recommendedName>
        <fullName evidence="3">Excisionase</fullName>
    </recommendedName>
</protein>
<proteinExistence type="predicted"/>
<dbReference type="InterPro" id="IPR009061">
    <property type="entry name" value="DNA-bd_dom_put_sf"/>
</dbReference>
<dbReference type="Gene3D" id="1.10.1660.20">
    <property type="match status" value="1"/>
</dbReference>
<dbReference type="RefSeq" id="WP_085680259.1">
    <property type="nucleotide sequence ID" value="NZ_CP020931.1"/>
</dbReference>
<dbReference type="SUPFAM" id="SSF46955">
    <property type="entry name" value="Putative DNA-binding domain"/>
    <property type="match status" value="1"/>
</dbReference>
<dbReference type="InterPro" id="IPR038137">
    <property type="entry name" value="Excisionase-like_sf"/>
</dbReference>
<organism evidence="1 2">
    <name type="scientific">Marinobacter salarius</name>
    <dbReference type="NCBI Taxonomy" id="1420917"/>
    <lineage>
        <taxon>Bacteria</taxon>
        <taxon>Pseudomonadati</taxon>
        <taxon>Pseudomonadota</taxon>
        <taxon>Gammaproteobacteria</taxon>
        <taxon>Pseudomonadales</taxon>
        <taxon>Marinobacteraceae</taxon>
        <taxon>Marinobacter</taxon>
    </lineage>
</organism>
<dbReference type="GeneID" id="77255811"/>
<evidence type="ECO:0000313" key="1">
    <source>
        <dbReference type="EMBL" id="ARM83926.1"/>
    </source>
</evidence>
<reference evidence="1 2" key="1">
    <citation type="submission" date="2017-04" db="EMBL/GenBank/DDBJ databases">
        <title>Genome Sequence of Marinobacter salarius strain SMR5 Isolated from a culture of the Diatom Skeletonema marinoi.</title>
        <authorList>
            <person name="Topel M."/>
            <person name="Pinder M.I.M."/>
            <person name="Johansson O.N."/>
            <person name="Kourtchenko O."/>
            <person name="Godhe A."/>
            <person name="Clarke A.K."/>
        </authorList>
    </citation>
    <scope>NUCLEOTIDE SEQUENCE [LARGE SCALE GENOMIC DNA]</scope>
    <source>
        <strain evidence="1 2">SMR5</strain>
    </source>
</reference>